<evidence type="ECO:0000313" key="2">
    <source>
        <dbReference type="Proteomes" id="UP001314205"/>
    </source>
</evidence>
<comment type="caution">
    <text evidence="1">The sequence shown here is derived from an EMBL/GenBank/DDBJ whole genome shotgun (WGS) entry which is preliminary data.</text>
</comment>
<evidence type="ECO:0000313" key="1">
    <source>
        <dbReference type="EMBL" id="CAK1596378.1"/>
    </source>
</evidence>
<dbReference type="InterPro" id="IPR016181">
    <property type="entry name" value="Acyl_CoA_acyltransferase"/>
</dbReference>
<dbReference type="PANTHER" id="PTHR20905:SF32">
    <property type="entry name" value="ARYLALKYLAMINE N-ACETYLTRANSFERASE-LIKE 7, ISOFORM A"/>
    <property type="match status" value="1"/>
</dbReference>
<dbReference type="AlphaFoldDB" id="A0AAV1LLS0"/>
<keyword evidence="2" id="KW-1185">Reference proteome</keyword>
<dbReference type="Proteomes" id="UP001314205">
    <property type="component" value="Unassembled WGS sequence"/>
</dbReference>
<dbReference type="SUPFAM" id="SSF55729">
    <property type="entry name" value="Acyl-CoA N-acyltransferases (Nat)"/>
    <property type="match status" value="1"/>
</dbReference>
<accession>A0AAV1LLS0</accession>
<evidence type="ECO:0008006" key="3">
    <source>
        <dbReference type="Google" id="ProtNLM"/>
    </source>
</evidence>
<dbReference type="GO" id="GO:0008080">
    <property type="term" value="F:N-acetyltransferase activity"/>
    <property type="evidence" value="ECO:0007669"/>
    <property type="project" value="TreeGrafter"/>
</dbReference>
<dbReference type="Gene3D" id="3.40.630.30">
    <property type="match status" value="1"/>
</dbReference>
<reference evidence="1 2" key="1">
    <citation type="submission" date="2023-11" db="EMBL/GenBank/DDBJ databases">
        <authorList>
            <person name="Hedman E."/>
            <person name="Englund M."/>
            <person name="Stromberg M."/>
            <person name="Nyberg Akerstrom W."/>
            <person name="Nylinder S."/>
            <person name="Jareborg N."/>
            <person name="Kallberg Y."/>
            <person name="Kronander E."/>
        </authorList>
    </citation>
    <scope>NUCLEOTIDE SEQUENCE [LARGE SCALE GENOMIC DNA]</scope>
</reference>
<dbReference type="EMBL" id="CAVLGL010000093">
    <property type="protein sequence ID" value="CAK1596378.1"/>
    <property type="molecule type" value="Genomic_DNA"/>
</dbReference>
<gene>
    <name evidence="1" type="ORF">PARMNEM_LOCUS15735</name>
</gene>
<dbReference type="PANTHER" id="PTHR20905">
    <property type="entry name" value="N-ACETYLTRANSFERASE-RELATED"/>
    <property type="match status" value="1"/>
</dbReference>
<name>A0AAV1LLS0_9NEOP</name>
<sequence length="239" mass="27789">MSKNPHMPCRVWSRFQSRRPDGSILKLRIQNAPNDLLEEIIEFNVKYFCPDETFQKAAGIASNPEALAEYRRGFIHMAKNWFIVICCNDESPSVDKILGVCSVYLEKEKMSFQGNEFQTKEMQTLFKIIDEMNKFDKAVKNEFEYFHDGRGISVHPEYRGLGIAREFFKVRRFLINEQNIPMTCGWMTSYGSQKAAQNDNWETRAEVNVEEIEQNCGVIFKDNPTTFKFMIATANNGFK</sequence>
<proteinExistence type="predicted"/>
<organism evidence="1 2">
    <name type="scientific">Parnassius mnemosyne</name>
    <name type="common">clouded apollo</name>
    <dbReference type="NCBI Taxonomy" id="213953"/>
    <lineage>
        <taxon>Eukaryota</taxon>
        <taxon>Metazoa</taxon>
        <taxon>Ecdysozoa</taxon>
        <taxon>Arthropoda</taxon>
        <taxon>Hexapoda</taxon>
        <taxon>Insecta</taxon>
        <taxon>Pterygota</taxon>
        <taxon>Neoptera</taxon>
        <taxon>Endopterygota</taxon>
        <taxon>Lepidoptera</taxon>
        <taxon>Glossata</taxon>
        <taxon>Ditrysia</taxon>
        <taxon>Papilionoidea</taxon>
        <taxon>Papilionidae</taxon>
        <taxon>Parnassiinae</taxon>
        <taxon>Parnassini</taxon>
        <taxon>Parnassius</taxon>
        <taxon>Driopa</taxon>
    </lineage>
</organism>
<protein>
    <recommendedName>
        <fullName evidence="3">N-acetyltransferase domain-containing protein</fullName>
    </recommendedName>
</protein>